<keyword evidence="2" id="KW-1185">Reference proteome</keyword>
<dbReference type="AlphaFoldDB" id="A0A8J5II77"/>
<protein>
    <submittedName>
        <fullName evidence="1">Uncharacterized protein</fullName>
    </submittedName>
</protein>
<evidence type="ECO:0000313" key="1">
    <source>
        <dbReference type="EMBL" id="KAG6948123.1"/>
    </source>
</evidence>
<dbReference type="EMBL" id="JAENGY010001606">
    <property type="protein sequence ID" value="KAG6948123.1"/>
    <property type="molecule type" value="Genomic_DNA"/>
</dbReference>
<comment type="caution">
    <text evidence="1">The sequence shown here is derived from an EMBL/GenBank/DDBJ whole genome shotgun (WGS) entry which is preliminary data.</text>
</comment>
<dbReference type="Proteomes" id="UP000709295">
    <property type="component" value="Unassembled WGS sequence"/>
</dbReference>
<proteinExistence type="predicted"/>
<accession>A0A8J5II77</accession>
<reference evidence="1" key="1">
    <citation type="submission" date="2021-01" db="EMBL/GenBank/DDBJ databases">
        <title>Phytophthora aleatoria, a newly-described species from Pinus radiata is distinct from Phytophthora cactorum isolates based on comparative genomics.</title>
        <authorList>
            <person name="Mcdougal R."/>
            <person name="Panda P."/>
            <person name="Williams N."/>
            <person name="Studholme D.J."/>
        </authorList>
    </citation>
    <scope>NUCLEOTIDE SEQUENCE</scope>
    <source>
        <strain evidence="1">NZFS 4037</strain>
    </source>
</reference>
<name>A0A8J5II77_9STRA</name>
<gene>
    <name evidence="1" type="ORF">JG688_00015234</name>
</gene>
<sequence length="276" mass="31495">MSDSDVDFQATQDFLSVFSADELWEDLVSVPPPAAAAAAAAEATAQSFDSKRARRITPKQQICQLQGEVRRLSMKLEALGADRTQCNRHTLCHRPGLWHQIAARQLERRRNSESENHKLRNMRLQKMLEINLHNKQESTQPLVVVVEKEERAFEGMLRDVSDIYDKMDALFMEKEMHSIPYLGRKRRADNSMINGLCFELTKRNIVPFSVESVKGAVWSSLGQLELEGLRSVGRFKTDVQFRKQDSDRDTTTVMASFFTAFSNNNTSGVKTRKVVR</sequence>
<evidence type="ECO:0000313" key="2">
    <source>
        <dbReference type="Proteomes" id="UP000709295"/>
    </source>
</evidence>
<organism evidence="1 2">
    <name type="scientific">Phytophthora aleatoria</name>
    <dbReference type="NCBI Taxonomy" id="2496075"/>
    <lineage>
        <taxon>Eukaryota</taxon>
        <taxon>Sar</taxon>
        <taxon>Stramenopiles</taxon>
        <taxon>Oomycota</taxon>
        <taxon>Peronosporomycetes</taxon>
        <taxon>Peronosporales</taxon>
        <taxon>Peronosporaceae</taxon>
        <taxon>Phytophthora</taxon>
    </lineage>
</organism>
<feature type="non-terminal residue" evidence="1">
    <location>
        <position position="1"/>
    </location>
</feature>